<feature type="transmembrane region" description="Helical" evidence="1">
    <location>
        <begin position="71"/>
        <end position="90"/>
    </location>
</feature>
<evidence type="ECO:0000313" key="2">
    <source>
        <dbReference type="EMBL" id="RAJ18658.1"/>
    </source>
</evidence>
<evidence type="ECO:0000313" key="3">
    <source>
        <dbReference type="Proteomes" id="UP000248987"/>
    </source>
</evidence>
<dbReference type="RefSeq" id="WP_066437428.1">
    <property type="nucleotide sequence ID" value="NZ_LZRN01000044.1"/>
</dbReference>
<protein>
    <recommendedName>
        <fullName evidence="4">Magnesium citrate secondary transporter</fullName>
    </recommendedName>
</protein>
<feature type="transmembrane region" description="Helical" evidence="1">
    <location>
        <begin position="96"/>
        <end position="114"/>
    </location>
</feature>
<feature type="transmembrane region" description="Helical" evidence="1">
    <location>
        <begin position="42"/>
        <end position="59"/>
    </location>
</feature>
<accession>A0A1A7QVG4</accession>
<keyword evidence="1" id="KW-0472">Membrane</keyword>
<evidence type="ECO:0000256" key="1">
    <source>
        <dbReference type="SAM" id="Phobius"/>
    </source>
</evidence>
<feature type="transmembrane region" description="Helical" evidence="1">
    <location>
        <begin position="7"/>
        <end position="30"/>
    </location>
</feature>
<keyword evidence="3" id="KW-1185">Reference proteome</keyword>
<proteinExistence type="predicted"/>
<comment type="caution">
    <text evidence="2">The sequence shown here is derived from an EMBL/GenBank/DDBJ whole genome shotgun (WGS) entry which is preliminary data.</text>
</comment>
<dbReference type="AlphaFoldDB" id="A0A1A7QVG4"/>
<dbReference type="EMBL" id="QLLQ01000027">
    <property type="protein sequence ID" value="RAJ18658.1"/>
    <property type="molecule type" value="Genomic_DNA"/>
</dbReference>
<keyword evidence="1" id="KW-0812">Transmembrane</keyword>
<reference evidence="2 3" key="1">
    <citation type="submission" date="2018-06" db="EMBL/GenBank/DDBJ databases">
        <title>Genomic Encyclopedia of Archaeal and Bacterial Type Strains, Phase II (KMG-II): from individual species to whole genera.</title>
        <authorList>
            <person name="Goeker M."/>
        </authorList>
    </citation>
    <scope>NUCLEOTIDE SEQUENCE [LARGE SCALE GENOMIC DNA]</scope>
    <source>
        <strain evidence="2 3">DSM 12408</strain>
    </source>
</reference>
<gene>
    <name evidence="2" type="ORF">LX77_03761</name>
</gene>
<dbReference type="OrthoDB" id="1447802at2"/>
<name>A0A1A7QVG4_9FLAO</name>
<organism evidence="2 3">
    <name type="scientific">Gelidibacter algens</name>
    <dbReference type="NCBI Taxonomy" id="49280"/>
    <lineage>
        <taxon>Bacteria</taxon>
        <taxon>Pseudomonadati</taxon>
        <taxon>Bacteroidota</taxon>
        <taxon>Flavobacteriia</taxon>
        <taxon>Flavobacteriales</taxon>
        <taxon>Flavobacteriaceae</taxon>
        <taxon>Gelidibacter</taxon>
    </lineage>
</organism>
<keyword evidence="1" id="KW-1133">Transmembrane helix</keyword>
<sequence length="125" mass="14681">MKWQEATFGLGLISSLLFVLHQYLQFIAQISMPFFDKYLDPALMMPILLHLLVWERRLIFRDTSSRLPESYIFGYFLLAVIFGELVFPYLSDKFIADYWDILSYALGSYAYAIAQRISNSQSRML</sequence>
<evidence type="ECO:0008006" key="4">
    <source>
        <dbReference type="Google" id="ProtNLM"/>
    </source>
</evidence>
<dbReference type="Proteomes" id="UP000248987">
    <property type="component" value="Unassembled WGS sequence"/>
</dbReference>